<evidence type="ECO:0000256" key="1">
    <source>
        <dbReference type="ARBA" id="ARBA00009477"/>
    </source>
</evidence>
<evidence type="ECO:0000259" key="4">
    <source>
        <dbReference type="Pfam" id="PF25917"/>
    </source>
</evidence>
<keyword evidence="2" id="KW-0732">Signal</keyword>
<comment type="similarity">
    <text evidence="1">Belongs to the membrane fusion protein (MFP) (TC 8.A.1) family.</text>
</comment>
<evidence type="ECO:0000256" key="2">
    <source>
        <dbReference type="SAM" id="SignalP"/>
    </source>
</evidence>
<evidence type="ECO:0000313" key="5">
    <source>
        <dbReference type="EMBL" id="PWQ94219.1"/>
    </source>
</evidence>
<dbReference type="Gene3D" id="1.10.287.470">
    <property type="entry name" value="Helix hairpin bin"/>
    <property type="match status" value="1"/>
</dbReference>
<evidence type="ECO:0000259" key="3">
    <source>
        <dbReference type="Pfam" id="PF25876"/>
    </source>
</evidence>
<dbReference type="InterPro" id="IPR058624">
    <property type="entry name" value="MdtA-like_HH"/>
</dbReference>
<reference evidence="5 6" key="1">
    <citation type="submission" date="2018-05" db="EMBL/GenBank/DDBJ databases">
        <title>Leucothrix arctica sp. nov., isolated from Arctic seawater.</title>
        <authorList>
            <person name="Choi A."/>
            <person name="Baek K."/>
        </authorList>
    </citation>
    <scope>NUCLEOTIDE SEQUENCE [LARGE SCALE GENOMIC DNA]</scope>
    <source>
        <strain evidence="5 6">IMCC9719</strain>
    </source>
</reference>
<protein>
    <submittedName>
        <fullName evidence="5">Uncharacterized protein</fullName>
    </submittedName>
</protein>
<dbReference type="InterPro" id="IPR006143">
    <property type="entry name" value="RND_pump_MFP"/>
</dbReference>
<evidence type="ECO:0000313" key="6">
    <source>
        <dbReference type="Proteomes" id="UP000245506"/>
    </source>
</evidence>
<dbReference type="InterPro" id="IPR058625">
    <property type="entry name" value="MdtA-like_BSH"/>
</dbReference>
<dbReference type="OrthoDB" id="9806939at2"/>
<proteinExistence type="inferred from homology"/>
<dbReference type="PANTHER" id="PTHR30469:SF15">
    <property type="entry name" value="HLYD FAMILY OF SECRETION PROTEINS"/>
    <property type="match status" value="1"/>
</dbReference>
<dbReference type="Proteomes" id="UP000245506">
    <property type="component" value="Unassembled WGS sequence"/>
</dbReference>
<feature type="domain" description="Multidrug resistance protein MdtA-like alpha-helical hairpin" evidence="3">
    <location>
        <begin position="104"/>
        <end position="168"/>
    </location>
</feature>
<keyword evidence="6" id="KW-1185">Reference proteome</keyword>
<feature type="signal peptide" evidence="2">
    <location>
        <begin position="1"/>
        <end position="23"/>
    </location>
</feature>
<accession>A0A317C7D0</accession>
<dbReference type="Pfam" id="PF25917">
    <property type="entry name" value="BSH_RND"/>
    <property type="match status" value="1"/>
</dbReference>
<organism evidence="5 6">
    <name type="scientific">Leucothrix arctica</name>
    <dbReference type="NCBI Taxonomy" id="1481894"/>
    <lineage>
        <taxon>Bacteria</taxon>
        <taxon>Pseudomonadati</taxon>
        <taxon>Pseudomonadota</taxon>
        <taxon>Gammaproteobacteria</taxon>
        <taxon>Thiotrichales</taxon>
        <taxon>Thiotrichaceae</taxon>
        <taxon>Leucothrix</taxon>
    </lineage>
</organism>
<sequence>MITIQAKIWATLLVLSSMFSVIAAGPEPTDTSKPSFLRVTTQALSELLFTTNYSAPATVVSLNDSNISAEIQARAIKINAFVGEQIKKGKLLVELDCRNFINTKKQAEATFNLSKVGLDLARKQLTRNTRLFQRGALPRESLDLAESEVRSSSADIALKQTSIDSATIAISKCKIYAPFNGQVTEKQVQQGQIVSPGTPLMRLLETDTLEVEAELSPLELTKAKTSRQLRFTTKEQSRDVTLRTVIKQLSSTSNTQRIRLKIDMDDGVIAGLNGRLEWQDTARKIPPEYLVRRGTALGIMLVENGIAKFHAIKNAKEGQPATVSLLSNTQVIIVNRYSAEDGQAVAID</sequence>
<dbReference type="Gene3D" id="2.40.50.100">
    <property type="match status" value="1"/>
</dbReference>
<dbReference type="AlphaFoldDB" id="A0A317C7D0"/>
<feature type="domain" description="Multidrug resistance protein MdtA-like barrel-sandwich hybrid" evidence="4">
    <location>
        <begin position="67"/>
        <end position="200"/>
    </location>
</feature>
<feature type="chain" id="PRO_5016247956" evidence="2">
    <location>
        <begin position="24"/>
        <end position="348"/>
    </location>
</feature>
<dbReference type="GO" id="GO:1990281">
    <property type="term" value="C:efflux pump complex"/>
    <property type="evidence" value="ECO:0007669"/>
    <property type="project" value="TreeGrafter"/>
</dbReference>
<dbReference type="Pfam" id="PF25876">
    <property type="entry name" value="HH_MFP_RND"/>
    <property type="match status" value="1"/>
</dbReference>
<comment type="caution">
    <text evidence="5">The sequence shown here is derived from an EMBL/GenBank/DDBJ whole genome shotgun (WGS) entry which is preliminary data.</text>
</comment>
<dbReference type="EMBL" id="QGKL01000041">
    <property type="protein sequence ID" value="PWQ94219.1"/>
    <property type="molecule type" value="Genomic_DNA"/>
</dbReference>
<dbReference type="PANTHER" id="PTHR30469">
    <property type="entry name" value="MULTIDRUG RESISTANCE PROTEIN MDTA"/>
    <property type="match status" value="1"/>
</dbReference>
<dbReference type="SUPFAM" id="SSF111369">
    <property type="entry name" value="HlyD-like secretion proteins"/>
    <property type="match status" value="1"/>
</dbReference>
<dbReference type="GO" id="GO:0015562">
    <property type="term" value="F:efflux transmembrane transporter activity"/>
    <property type="evidence" value="ECO:0007669"/>
    <property type="project" value="TreeGrafter"/>
</dbReference>
<dbReference type="NCBIfam" id="TIGR01730">
    <property type="entry name" value="RND_mfp"/>
    <property type="match status" value="1"/>
</dbReference>
<dbReference type="Gene3D" id="2.40.30.170">
    <property type="match status" value="1"/>
</dbReference>
<gene>
    <name evidence="5" type="ORF">DKT75_16935</name>
</gene>
<dbReference type="RefSeq" id="WP_109824969.1">
    <property type="nucleotide sequence ID" value="NZ_QGKL01000041.1"/>
</dbReference>
<name>A0A317C7D0_9GAMM</name>